<proteinExistence type="inferred from homology"/>
<gene>
    <name evidence="4" type="ORF">BV898_07411</name>
</gene>
<evidence type="ECO:0000313" key="5">
    <source>
        <dbReference type="Proteomes" id="UP000192578"/>
    </source>
</evidence>
<accession>A0A1W0WTR5</accession>
<dbReference type="EMBL" id="MTYJ01000048">
    <property type="protein sequence ID" value="OQV18585.1"/>
    <property type="molecule type" value="Genomic_DNA"/>
</dbReference>
<organism evidence="4 5">
    <name type="scientific">Hypsibius exemplaris</name>
    <name type="common">Freshwater tardigrade</name>
    <dbReference type="NCBI Taxonomy" id="2072580"/>
    <lineage>
        <taxon>Eukaryota</taxon>
        <taxon>Metazoa</taxon>
        <taxon>Ecdysozoa</taxon>
        <taxon>Tardigrada</taxon>
        <taxon>Eutardigrada</taxon>
        <taxon>Parachela</taxon>
        <taxon>Hypsibioidea</taxon>
        <taxon>Hypsibiidae</taxon>
        <taxon>Hypsibius</taxon>
    </lineage>
</organism>
<evidence type="ECO:0000313" key="4">
    <source>
        <dbReference type="EMBL" id="OQV18585.1"/>
    </source>
</evidence>
<dbReference type="AlphaFoldDB" id="A0A1W0WTR5"/>
<evidence type="ECO:0000256" key="2">
    <source>
        <dbReference type="ARBA" id="ARBA00023054"/>
    </source>
</evidence>
<comment type="caution">
    <text evidence="4">The sequence shown here is derived from an EMBL/GenBank/DDBJ whole genome shotgun (WGS) entry which is preliminary data.</text>
</comment>
<keyword evidence="5" id="KW-1185">Reference proteome</keyword>
<dbReference type="OrthoDB" id="21214at2759"/>
<dbReference type="PANTHER" id="PTHR12186:SF2">
    <property type="entry name" value="FGFR1 ONCOGENE PARTNER 2 HOMOLOG"/>
    <property type="match status" value="1"/>
</dbReference>
<sequence>MGSNQDDKQKLMEPQELIALARQLSERLKKHDDSATELLIRGRSLQRREEAVAELSAALTAHSGVPFLQSSRPDIVKELQQERRVLLALRQENDELLEAVQENGDAIQYVMKKYRQHSKKLCDLREQDTVCPSIIDKYLEAVVRGNVEDLEDAIHLAQEAVRRDDIAAEQRSAAVRSVVRENAALRSSLQLPSSACSSAAGRSCQSFPVARSGPEPPPAVIAEVVPSL</sequence>
<keyword evidence="2" id="KW-0175">Coiled coil</keyword>
<name>A0A1W0WTR5_HYPEX</name>
<dbReference type="PANTHER" id="PTHR12186">
    <property type="entry name" value="SIKE FAMILY MEMBER"/>
    <property type="match status" value="1"/>
</dbReference>
<dbReference type="Pfam" id="PF05769">
    <property type="entry name" value="SIKE"/>
    <property type="match status" value="1"/>
</dbReference>
<feature type="region of interest" description="Disordered" evidence="3">
    <location>
        <begin position="205"/>
        <end position="228"/>
    </location>
</feature>
<protein>
    <recommendedName>
        <fullName evidence="6">FGFR1 oncogene partner 2-like protein</fullName>
    </recommendedName>
</protein>
<reference evidence="5" key="1">
    <citation type="submission" date="2017-01" db="EMBL/GenBank/DDBJ databases">
        <title>Comparative genomics of anhydrobiosis in the tardigrade Hypsibius dujardini.</title>
        <authorList>
            <person name="Yoshida Y."/>
            <person name="Koutsovoulos G."/>
            <person name="Laetsch D."/>
            <person name="Stevens L."/>
            <person name="Kumar S."/>
            <person name="Horikawa D."/>
            <person name="Ishino K."/>
            <person name="Komine S."/>
            <person name="Tomita M."/>
            <person name="Blaxter M."/>
            <person name="Arakawa K."/>
        </authorList>
    </citation>
    <scope>NUCLEOTIDE SEQUENCE [LARGE SCALE GENOMIC DNA]</scope>
    <source>
        <strain evidence="5">Z151</strain>
    </source>
</reference>
<evidence type="ECO:0000256" key="1">
    <source>
        <dbReference type="ARBA" id="ARBA00005537"/>
    </source>
</evidence>
<dbReference type="InterPro" id="IPR008555">
    <property type="entry name" value="SIKE"/>
</dbReference>
<evidence type="ECO:0000256" key="3">
    <source>
        <dbReference type="SAM" id="MobiDB-lite"/>
    </source>
</evidence>
<comment type="similarity">
    <text evidence="1">Belongs to the SIKE family.</text>
</comment>
<evidence type="ECO:0008006" key="6">
    <source>
        <dbReference type="Google" id="ProtNLM"/>
    </source>
</evidence>
<dbReference type="Proteomes" id="UP000192578">
    <property type="component" value="Unassembled WGS sequence"/>
</dbReference>